<dbReference type="InterPro" id="IPR036116">
    <property type="entry name" value="FN3_sf"/>
</dbReference>
<dbReference type="AlphaFoldDB" id="A0A8S4AGU7"/>
<evidence type="ECO:0000259" key="4">
    <source>
        <dbReference type="PROSITE" id="PS50835"/>
    </source>
</evidence>
<dbReference type="PANTHER" id="PTHR10075:SF35">
    <property type="entry name" value="NEUROFASCIN"/>
    <property type="match status" value="1"/>
</dbReference>
<keyword evidence="6" id="KW-1185">Reference proteome</keyword>
<sequence length="412" mass="46470">MRLSKRSGHETRQSKRSGHETRQSRYETIKTLWTRNETIKTLWTRNETMKTLWTRNETVKTLWTRNETPTEAPADLRVSKVDSTTATLHWTPVEPGSVRGEFKEYRLYYWRENSLVPGLTVSKETKTKGFYSTVASPSALLSDLNGQGSGLDGGHYRVYVNGTLEIRRARPEDEGTYTCVASSILGKAENQVRLEVKETHKDPHRHTQTHKDPQRHSSILGKAENQVQLEVKVHQSVVRGSTARLDCKVKADPSLPVSLDWTKDDNPLSLGWRLKKSEDGLTIPNVNEGDEGKYTCTVRSEIDQDSASARLTVPNTVRRAEAESWSISDRTVHVYFPSSPSFTLGMVSPSSLFFSLETHGKHPDVQPFATEFITFIVQSRETGRLGSAFTLQSSRAVEPRTTDWCTGACTIR</sequence>
<feature type="domain" description="Ig-like" evidence="4">
    <location>
        <begin position="213"/>
        <end position="312"/>
    </location>
</feature>
<proteinExistence type="predicted"/>
<dbReference type="GO" id="GO:0030424">
    <property type="term" value="C:axon"/>
    <property type="evidence" value="ECO:0007669"/>
    <property type="project" value="TreeGrafter"/>
</dbReference>
<dbReference type="SMART" id="SM00409">
    <property type="entry name" value="IG"/>
    <property type="match status" value="2"/>
</dbReference>
<comment type="caution">
    <text evidence="5">The sequence shown here is derived from an EMBL/GenBank/DDBJ whole genome shotgun (WGS) entry which is preliminary data.</text>
</comment>
<organism evidence="5 6">
    <name type="scientific">Menidia menidia</name>
    <name type="common">Atlantic silverside</name>
    <dbReference type="NCBI Taxonomy" id="238744"/>
    <lineage>
        <taxon>Eukaryota</taxon>
        <taxon>Metazoa</taxon>
        <taxon>Chordata</taxon>
        <taxon>Craniata</taxon>
        <taxon>Vertebrata</taxon>
        <taxon>Euteleostomi</taxon>
        <taxon>Actinopterygii</taxon>
        <taxon>Neopterygii</taxon>
        <taxon>Teleostei</taxon>
        <taxon>Neoteleostei</taxon>
        <taxon>Acanthomorphata</taxon>
        <taxon>Ovalentaria</taxon>
        <taxon>Atherinomorphae</taxon>
        <taxon>Atheriniformes</taxon>
        <taxon>Atherinopsidae</taxon>
        <taxon>Menidiinae</taxon>
        <taxon>Menidia</taxon>
    </lineage>
</organism>
<dbReference type="SUPFAM" id="SSF48726">
    <property type="entry name" value="Immunoglobulin"/>
    <property type="match status" value="2"/>
</dbReference>
<evidence type="ECO:0000256" key="2">
    <source>
        <dbReference type="ARBA" id="ARBA00023319"/>
    </source>
</evidence>
<evidence type="ECO:0000256" key="1">
    <source>
        <dbReference type="ARBA" id="ARBA00022737"/>
    </source>
</evidence>
<dbReference type="OrthoDB" id="10010359at2759"/>
<dbReference type="SUPFAM" id="SSF49265">
    <property type="entry name" value="Fibronectin type III"/>
    <property type="match status" value="1"/>
</dbReference>
<dbReference type="EMBL" id="CAJRST010003780">
    <property type="protein sequence ID" value="CAG5868307.1"/>
    <property type="molecule type" value="Genomic_DNA"/>
</dbReference>
<dbReference type="InterPro" id="IPR003598">
    <property type="entry name" value="Ig_sub2"/>
</dbReference>
<feature type="region of interest" description="Disordered" evidence="3">
    <location>
        <begin position="1"/>
        <end position="23"/>
    </location>
</feature>
<dbReference type="GO" id="GO:0070593">
    <property type="term" value="P:dendrite self-avoidance"/>
    <property type="evidence" value="ECO:0007669"/>
    <property type="project" value="TreeGrafter"/>
</dbReference>
<dbReference type="InterPro" id="IPR013098">
    <property type="entry name" value="Ig_I-set"/>
</dbReference>
<dbReference type="GO" id="GO:0098632">
    <property type="term" value="F:cell-cell adhesion mediator activity"/>
    <property type="evidence" value="ECO:0007669"/>
    <property type="project" value="TreeGrafter"/>
</dbReference>
<dbReference type="GO" id="GO:0007411">
    <property type="term" value="P:axon guidance"/>
    <property type="evidence" value="ECO:0007669"/>
    <property type="project" value="TreeGrafter"/>
</dbReference>
<accession>A0A8S4AGU7</accession>
<dbReference type="Pfam" id="PF00041">
    <property type="entry name" value="fn3"/>
    <property type="match status" value="1"/>
</dbReference>
<dbReference type="CDD" id="cd00063">
    <property type="entry name" value="FN3"/>
    <property type="match status" value="1"/>
</dbReference>
<dbReference type="PROSITE" id="PS50835">
    <property type="entry name" value="IG_LIKE"/>
    <property type="match status" value="1"/>
</dbReference>
<dbReference type="InterPro" id="IPR013783">
    <property type="entry name" value="Ig-like_fold"/>
</dbReference>
<dbReference type="PANTHER" id="PTHR10075">
    <property type="entry name" value="BASIGIN RELATED"/>
    <property type="match status" value="1"/>
</dbReference>
<feature type="non-terminal residue" evidence="5">
    <location>
        <position position="1"/>
    </location>
</feature>
<dbReference type="Pfam" id="PF07679">
    <property type="entry name" value="I-set"/>
    <property type="match status" value="2"/>
</dbReference>
<protein>
    <submittedName>
        <fullName evidence="5">(Atlantic silverside) hypothetical protein</fullName>
    </submittedName>
</protein>
<dbReference type="SMART" id="SM00408">
    <property type="entry name" value="IGc2"/>
    <property type="match status" value="2"/>
</dbReference>
<dbReference type="InterPro" id="IPR003599">
    <property type="entry name" value="Ig_sub"/>
</dbReference>
<feature type="compositionally biased region" description="Basic and acidic residues" evidence="3">
    <location>
        <begin position="7"/>
        <end position="23"/>
    </location>
</feature>
<keyword evidence="2" id="KW-0393">Immunoglobulin domain</keyword>
<dbReference type="InterPro" id="IPR007110">
    <property type="entry name" value="Ig-like_dom"/>
</dbReference>
<name>A0A8S4AGU7_9TELE</name>
<dbReference type="GO" id="GO:0005886">
    <property type="term" value="C:plasma membrane"/>
    <property type="evidence" value="ECO:0007669"/>
    <property type="project" value="TreeGrafter"/>
</dbReference>
<evidence type="ECO:0000256" key="3">
    <source>
        <dbReference type="SAM" id="MobiDB-lite"/>
    </source>
</evidence>
<dbReference type="Proteomes" id="UP000677803">
    <property type="component" value="Unassembled WGS sequence"/>
</dbReference>
<dbReference type="Gene3D" id="2.60.40.10">
    <property type="entry name" value="Immunoglobulins"/>
    <property type="match status" value="3"/>
</dbReference>
<dbReference type="InterPro" id="IPR036179">
    <property type="entry name" value="Ig-like_dom_sf"/>
</dbReference>
<gene>
    <name evidence="5" type="ORF">MMEN_LOCUS4667</name>
</gene>
<evidence type="ECO:0000313" key="6">
    <source>
        <dbReference type="Proteomes" id="UP000677803"/>
    </source>
</evidence>
<dbReference type="GO" id="GO:0007156">
    <property type="term" value="P:homophilic cell adhesion via plasma membrane adhesion molecules"/>
    <property type="evidence" value="ECO:0007669"/>
    <property type="project" value="TreeGrafter"/>
</dbReference>
<evidence type="ECO:0000313" key="5">
    <source>
        <dbReference type="EMBL" id="CAG5868307.1"/>
    </source>
</evidence>
<reference evidence="5" key="1">
    <citation type="submission" date="2021-05" db="EMBL/GenBank/DDBJ databases">
        <authorList>
            <person name="Tigano A."/>
        </authorList>
    </citation>
    <scope>NUCLEOTIDE SEQUENCE</scope>
</reference>
<keyword evidence="1" id="KW-0677">Repeat</keyword>
<dbReference type="InterPro" id="IPR003961">
    <property type="entry name" value="FN3_dom"/>
</dbReference>